<dbReference type="RefSeq" id="XP_009849875.1">
    <property type="nucleotide sequence ID" value="XM_009851573.1"/>
</dbReference>
<dbReference type="AlphaFoldDB" id="F8MHQ3"/>
<name>F8MHQ3_NEUT8</name>
<evidence type="ECO:0000313" key="1">
    <source>
        <dbReference type="EMBL" id="EGO59664.1"/>
    </source>
</evidence>
<evidence type="ECO:0000313" key="2">
    <source>
        <dbReference type="Proteomes" id="UP000008065"/>
    </source>
</evidence>
<dbReference type="KEGG" id="nte:NEUTE1DRAFT116598"/>
<dbReference type="EMBL" id="GL891303">
    <property type="protein sequence ID" value="EGO59664.1"/>
    <property type="molecule type" value="Genomic_DNA"/>
</dbReference>
<sequence>MDLLPAKYPHDLRALRACGSGKEWDDGRKQKTIKTGHCECQLAIDGAVQQQLDRDISGLDHGSRSSGIT</sequence>
<organism evidence="1 2">
    <name type="scientific">Neurospora tetrasperma (strain FGSC 2508 / ATCC MYA-4615 / P0657)</name>
    <dbReference type="NCBI Taxonomy" id="510951"/>
    <lineage>
        <taxon>Eukaryota</taxon>
        <taxon>Fungi</taxon>
        <taxon>Dikarya</taxon>
        <taxon>Ascomycota</taxon>
        <taxon>Pezizomycotina</taxon>
        <taxon>Sordariomycetes</taxon>
        <taxon>Sordariomycetidae</taxon>
        <taxon>Sordariales</taxon>
        <taxon>Sordariaceae</taxon>
        <taxon>Neurospora</taxon>
    </lineage>
</organism>
<dbReference type="HOGENOM" id="CLU_2776560_0_0_1"/>
<protein>
    <submittedName>
        <fullName evidence="1">Uncharacterized protein</fullName>
    </submittedName>
</protein>
<dbReference type="VEuPathDB" id="FungiDB:NEUTE1DRAFT_116598"/>
<proteinExistence type="predicted"/>
<accession>F8MHQ3</accession>
<keyword evidence="2" id="KW-1185">Reference proteome</keyword>
<dbReference type="Proteomes" id="UP000008065">
    <property type="component" value="Unassembled WGS sequence"/>
</dbReference>
<reference evidence="2" key="1">
    <citation type="journal article" date="2011" name="Genetics">
        <title>Massive changes in genome architecture accompany the transition to self-fertility in the filamentous fungus Neurospora tetrasperma.</title>
        <authorList>
            <person name="Ellison C.E."/>
            <person name="Stajich J.E."/>
            <person name="Jacobson D.J."/>
            <person name="Natvig D.O."/>
            <person name="Lapidus A."/>
            <person name="Foster B."/>
            <person name="Aerts A."/>
            <person name="Riley R."/>
            <person name="Lindquist E.A."/>
            <person name="Grigoriev I.V."/>
            <person name="Taylor J.W."/>
        </authorList>
    </citation>
    <scope>NUCLEOTIDE SEQUENCE [LARGE SCALE GENOMIC DNA]</scope>
    <source>
        <strain evidence="2">FGSC 2508 / P0657</strain>
    </source>
</reference>
<gene>
    <name evidence="1" type="ORF">NEUTE1DRAFT_116598</name>
</gene>
<dbReference type="GeneID" id="20823079"/>